<feature type="repeat" description="ANK" evidence="3">
    <location>
        <begin position="95"/>
        <end position="127"/>
    </location>
</feature>
<feature type="region of interest" description="Disordered" evidence="4">
    <location>
        <begin position="1"/>
        <end position="24"/>
    </location>
</feature>
<dbReference type="PANTHER" id="PTHR24180">
    <property type="entry name" value="CYCLIN-DEPENDENT KINASE INHIBITOR 2C-RELATED"/>
    <property type="match status" value="1"/>
</dbReference>
<sequence length="469" mass="50067">MADEESRSSSTALQPRISLPSSHTAEAAPMADIVEALREGDALALRSMLTHNPEALTSVWTDNNSLLHMAAEEGHEAVVDMLLGMGAVTSRVNAEGQTPLHLAAMNGHKRVISQLLRHGGSPHTVDEDGQSPLHVAAMNGHVGVAAFLIAASGGTDCAEMHLDDKYHMTPFHLACEGGHDEVVALLLAALSASSSPHANMSRLADTRGSAYFLAAQQAHNGVMALFDKTGSFNNMSAELASALSEASLPPRIMGHGASPVRKPLDCPTMILEASSESLKEHSLSDVGSLASSKSASWPSSKARVWQVGESTSVETMSEEAELCAPSERESRAAAACSDGRAAAETAGGGSAAACITTGETTSRVVHEGWLSKRSVSARIMKNWQRRWIVLYPKRIAWRVRGSFLKTQGLPAVHERYLPLDKHVKLQNVNKSQLKLKVVASDGRELQLQASSSEDIETWRDKISTVLAQL</sequence>
<dbReference type="Pfam" id="PF00023">
    <property type="entry name" value="Ank"/>
    <property type="match status" value="1"/>
</dbReference>
<evidence type="ECO:0000256" key="3">
    <source>
        <dbReference type="PROSITE-ProRule" id="PRU00023"/>
    </source>
</evidence>
<dbReference type="CDD" id="cd00821">
    <property type="entry name" value="PH"/>
    <property type="match status" value="1"/>
</dbReference>
<dbReference type="Proteomes" id="UP001515480">
    <property type="component" value="Unassembled WGS sequence"/>
</dbReference>
<dbReference type="PROSITE" id="PS50088">
    <property type="entry name" value="ANK_REPEAT"/>
    <property type="match status" value="3"/>
</dbReference>
<dbReference type="PROSITE" id="PS50297">
    <property type="entry name" value="ANK_REP_REGION"/>
    <property type="match status" value="3"/>
</dbReference>
<name>A0AB34JEU5_PRYPA</name>
<dbReference type="EMBL" id="JBGBPQ010000009">
    <property type="protein sequence ID" value="KAL1519292.1"/>
    <property type="molecule type" value="Genomic_DNA"/>
</dbReference>
<dbReference type="PROSITE" id="PS50003">
    <property type="entry name" value="PH_DOMAIN"/>
    <property type="match status" value="1"/>
</dbReference>
<dbReference type="Pfam" id="PF00169">
    <property type="entry name" value="PH"/>
    <property type="match status" value="1"/>
</dbReference>
<dbReference type="InterPro" id="IPR011993">
    <property type="entry name" value="PH-like_dom_sf"/>
</dbReference>
<evidence type="ECO:0000256" key="4">
    <source>
        <dbReference type="SAM" id="MobiDB-lite"/>
    </source>
</evidence>
<reference evidence="6 7" key="1">
    <citation type="journal article" date="2024" name="Science">
        <title>Giant polyketide synthase enzymes in the biosynthesis of giant marine polyether toxins.</title>
        <authorList>
            <person name="Fallon T.R."/>
            <person name="Shende V.V."/>
            <person name="Wierzbicki I.H."/>
            <person name="Pendleton A.L."/>
            <person name="Watervoot N.F."/>
            <person name="Auber R.P."/>
            <person name="Gonzalez D.J."/>
            <person name="Wisecaver J.H."/>
            <person name="Moore B.S."/>
        </authorList>
    </citation>
    <scope>NUCLEOTIDE SEQUENCE [LARGE SCALE GENOMIC DNA]</scope>
    <source>
        <strain evidence="6 7">12B1</strain>
    </source>
</reference>
<comment type="caution">
    <text evidence="6">The sequence shown here is derived from an EMBL/GenBank/DDBJ whole genome shotgun (WGS) entry which is preliminary data.</text>
</comment>
<dbReference type="Gene3D" id="1.25.40.20">
    <property type="entry name" value="Ankyrin repeat-containing domain"/>
    <property type="match status" value="2"/>
</dbReference>
<dbReference type="SMART" id="SM00233">
    <property type="entry name" value="PH"/>
    <property type="match status" value="1"/>
</dbReference>
<feature type="repeat" description="ANK" evidence="3">
    <location>
        <begin position="62"/>
        <end position="94"/>
    </location>
</feature>
<keyword evidence="1" id="KW-0677">Repeat</keyword>
<dbReference type="InterPro" id="IPR001849">
    <property type="entry name" value="PH_domain"/>
</dbReference>
<evidence type="ECO:0000313" key="7">
    <source>
        <dbReference type="Proteomes" id="UP001515480"/>
    </source>
</evidence>
<dbReference type="AlphaFoldDB" id="A0AB34JEU5"/>
<dbReference type="SUPFAM" id="SSF50729">
    <property type="entry name" value="PH domain-like"/>
    <property type="match status" value="1"/>
</dbReference>
<dbReference type="Gene3D" id="2.30.29.30">
    <property type="entry name" value="Pleckstrin-homology domain (PH domain)/Phosphotyrosine-binding domain (PTB)"/>
    <property type="match status" value="1"/>
</dbReference>
<dbReference type="SUPFAM" id="SSF48403">
    <property type="entry name" value="Ankyrin repeat"/>
    <property type="match status" value="1"/>
</dbReference>
<dbReference type="PANTHER" id="PTHR24180:SF45">
    <property type="entry name" value="POLY [ADP-RIBOSE] POLYMERASE TANKYRASE"/>
    <property type="match status" value="1"/>
</dbReference>
<evidence type="ECO:0000259" key="5">
    <source>
        <dbReference type="PROSITE" id="PS50003"/>
    </source>
</evidence>
<keyword evidence="2 3" id="KW-0040">ANK repeat</keyword>
<gene>
    <name evidence="6" type="ORF">AB1Y20_022819</name>
</gene>
<feature type="compositionally biased region" description="Polar residues" evidence="4">
    <location>
        <begin position="8"/>
        <end position="24"/>
    </location>
</feature>
<dbReference type="InterPro" id="IPR002110">
    <property type="entry name" value="Ankyrin_rpt"/>
</dbReference>
<evidence type="ECO:0000313" key="6">
    <source>
        <dbReference type="EMBL" id="KAL1519292.1"/>
    </source>
</evidence>
<dbReference type="InterPro" id="IPR051637">
    <property type="entry name" value="Ank_repeat_dom-contain_49"/>
</dbReference>
<feature type="domain" description="PH" evidence="5">
    <location>
        <begin position="363"/>
        <end position="467"/>
    </location>
</feature>
<evidence type="ECO:0000256" key="1">
    <source>
        <dbReference type="ARBA" id="ARBA00022737"/>
    </source>
</evidence>
<accession>A0AB34JEU5</accession>
<evidence type="ECO:0000256" key="2">
    <source>
        <dbReference type="ARBA" id="ARBA00023043"/>
    </source>
</evidence>
<proteinExistence type="predicted"/>
<dbReference type="Pfam" id="PF12796">
    <property type="entry name" value="Ank_2"/>
    <property type="match status" value="1"/>
</dbReference>
<keyword evidence="7" id="KW-1185">Reference proteome</keyword>
<organism evidence="6 7">
    <name type="scientific">Prymnesium parvum</name>
    <name type="common">Toxic golden alga</name>
    <dbReference type="NCBI Taxonomy" id="97485"/>
    <lineage>
        <taxon>Eukaryota</taxon>
        <taxon>Haptista</taxon>
        <taxon>Haptophyta</taxon>
        <taxon>Prymnesiophyceae</taxon>
        <taxon>Prymnesiales</taxon>
        <taxon>Prymnesiaceae</taxon>
        <taxon>Prymnesium</taxon>
    </lineage>
</organism>
<feature type="repeat" description="ANK" evidence="3">
    <location>
        <begin position="128"/>
        <end position="160"/>
    </location>
</feature>
<dbReference type="SMART" id="SM00248">
    <property type="entry name" value="ANK"/>
    <property type="match status" value="4"/>
</dbReference>
<dbReference type="InterPro" id="IPR036770">
    <property type="entry name" value="Ankyrin_rpt-contain_sf"/>
</dbReference>
<protein>
    <recommendedName>
        <fullName evidence="5">PH domain-containing protein</fullName>
    </recommendedName>
</protein>